<evidence type="ECO:0000256" key="1">
    <source>
        <dbReference type="ARBA" id="ARBA00023172"/>
    </source>
</evidence>
<dbReference type="InterPro" id="IPR011010">
    <property type="entry name" value="DNA_brk_join_enz"/>
</dbReference>
<dbReference type="GO" id="GO:0015074">
    <property type="term" value="P:DNA integration"/>
    <property type="evidence" value="ECO:0007669"/>
    <property type="project" value="InterPro"/>
</dbReference>
<dbReference type="GO" id="GO:0006310">
    <property type="term" value="P:DNA recombination"/>
    <property type="evidence" value="ECO:0007669"/>
    <property type="project" value="UniProtKB-KW"/>
</dbReference>
<comment type="caution">
    <text evidence="2">The sequence shown here is derived from an EMBL/GenBank/DDBJ whole genome shotgun (WGS) entry which is preliminary data.</text>
</comment>
<dbReference type="GO" id="GO:0003677">
    <property type="term" value="F:DNA binding"/>
    <property type="evidence" value="ECO:0007669"/>
    <property type="project" value="InterPro"/>
</dbReference>
<dbReference type="Gene3D" id="1.10.443.10">
    <property type="entry name" value="Intergrase catalytic core"/>
    <property type="match status" value="1"/>
</dbReference>
<dbReference type="AlphaFoldDB" id="X1VRL6"/>
<gene>
    <name evidence="2" type="ORF">S12H4_42151</name>
</gene>
<reference evidence="2" key="1">
    <citation type="journal article" date="2014" name="Front. Microbiol.">
        <title>High frequency of phylogenetically diverse reductive dehalogenase-homologous genes in deep subseafloor sedimentary metagenomes.</title>
        <authorList>
            <person name="Kawai M."/>
            <person name="Futagami T."/>
            <person name="Toyoda A."/>
            <person name="Takaki Y."/>
            <person name="Nishi S."/>
            <person name="Hori S."/>
            <person name="Arai W."/>
            <person name="Tsubouchi T."/>
            <person name="Morono Y."/>
            <person name="Uchiyama I."/>
            <person name="Ito T."/>
            <person name="Fujiyama A."/>
            <person name="Inagaki F."/>
            <person name="Takami H."/>
        </authorList>
    </citation>
    <scope>NUCLEOTIDE SEQUENCE</scope>
    <source>
        <strain evidence="2">Expedition CK06-06</strain>
    </source>
</reference>
<keyword evidence="1" id="KW-0233">DNA recombination</keyword>
<proteinExistence type="predicted"/>
<name>X1VRL6_9ZZZZ</name>
<protein>
    <recommendedName>
        <fullName evidence="3">Tyr recombinase domain-containing protein</fullName>
    </recommendedName>
</protein>
<dbReference type="InterPro" id="IPR013762">
    <property type="entry name" value="Integrase-like_cat_sf"/>
</dbReference>
<evidence type="ECO:0008006" key="3">
    <source>
        <dbReference type="Google" id="ProtNLM"/>
    </source>
</evidence>
<dbReference type="SUPFAM" id="SSF56349">
    <property type="entry name" value="DNA breaking-rejoining enzymes"/>
    <property type="match status" value="1"/>
</dbReference>
<accession>X1VRL6</accession>
<organism evidence="2">
    <name type="scientific">marine sediment metagenome</name>
    <dbReference type="NCBI Taxonomy" id="412755"/>
    <lineage>
        <taxon>unclassified sequences</taxon>
        <taxon>metagenomes</taxon>
        <taxon>ecological metagenomes</taxon>
    </lineage>
</organism>
<dbReference type="EMBL" id="BARW01025765">
    <property type="protein sequence ID" value="GAJ12165.1"/>
    <property type="molecule type" value="Genomic_DNA"/>
</dbReference>
<evidence type="ECO:0000313" key="2">
    <source>
        <dbReference type="EMBL" id="GAJ12165.1"/>
    </source>
</evidence>
<feature type="non-terminal residue" evidence="2">
    <location>
        <position position="1"/>
    </location>
</feature>
<sequence length="197" mass="22730">FDAAGAPWLMGKRGAPKVQPRDVVQPTLELEQVNTMVNAAKEGKLAPDETAFLALSTTLALRREELIRVEKQHIDYEKGQIYVMTCKGGIERYQLLAPEIIPYLKGHDFTRPYFLSTMSEIYRSIEVKAGIEHQNSAGWHSLRRALDTVLVQWNYIYCKIFLRWKLTGDMALAYVTLDPLKVDKTVYENHPFLPFWR</sequence>